<name>A0A1H8KAL4_9PROT</name>
<feature type="domain" description="SMC hinge" evidence="7">
    <location>
        <begin position="518"/>
        <end position="629"/>
    </location>
</feature>
<dbReference type="STRING" id="42354.SAMN05216333_10255"/>
<dbReference type="GO" id="GO:0006260">
    <property type="term" value="P:DNA replication"/>
    <property type="evidence" value="ECO:0007669"/>
    <property type="project" value="UniProtKB-UniRule"/>
</dbReference>
<dbReference type="Pfam" id="PF02463">
    <property type="entry name" value="SMC_N"/>
    <property type="match status" value="2"/>
</dbReference>
<dbReference type="SMART" id="SM00968">
    <property type="entry name" value="SMC_hinge"/>
    <property type="match status" value="1"/>
</dbReference>
<dbReference type="GO" id="GO:0007062">
    <property type="term" value="P:sister chromatid cohesion"/>
    <property type="evidence" value="ECO:0007669"/>
    <property type="project" value="InterPro"/>
</dbReference>
<dbReference type="GO" id="GO:0005524">
    <property type="term" value="F:ATP binding"/>
    <property type="evidence" value="ECO:0007669"/>
    <property type="project" value="UniProtKB-UniRule"/>
</dbReference>
<dbReference type="Gene3D" id="3.40.50.300">
    <property type="entry name" value="P-loop containing nucleotide triphosphate hydrolases"/>
    <property type="match status" value="2"/>
</dbReference>
<dbReference type="GO" id="GO:0005694">
    <property type="term" value="C:chromosome"/>
    <property type="evidence" value="ECO:0007669"/>
    <property type="project" value="InterPro"/>
</dbReference>
<comment type="function">
    <text evidence="6">Required for chromosome condensation and partitioning.</text>
</comment>
<keyword evidence="9" id="KW-1185">Reference proteome</keyword>
<dbReference type="EMBL" id="FODO01000002">
    <property type="protein sequence ID" value="SEN89747.1"/>
    <property type="molecule type" value="Genomic_DNA"/>
</dbReference>
<dbReference type="InterPro" id="IPR003395">
    <property type="entry name" value="RecF/RecN/SMC_N"/>
</dbReference>
<evidence type="ECO:0000256" key="3">
    <source>
        <dbReference type="ARBA" id="ARBA00022840"/>
    </source>
</evidence>
<dbReference type="InterPro" id="IPR010935">
    <property type="entry name" value="SMC_hinge"/>
</dbReference>
<feature type="coiled-coil region" evidence="6">
    <location>
        <begin position="405"/>
        <end position="506"/>
    </location>
</feature>
<evidence type="ECO:0000256" key="5">
    <source>
        <dbReference type="ARBA" id="ARBA00023125"/>
    </source>
</evidence>
<dbReference type="Pfam" id="PF06470">
    <property type="entry name" value="SMC_hinge"/>
    <property type="match status" value="1"/>
</dbReference>
<keyword evidence="4 6" id="KW-0175">Coiled coil</keyword>
<evidence type="ECO:0000256" key="2">
    <source>
        <dbReference type="ARBA" id="ARBA00022741"/>
    </source>
</evidence>
<dbReference type="GO" id="GO:0003677">
    <property type="term" value="F:DNA binding"/>
    <property type="evidence" value="ECO:0007669"/>
    <property type="project" value="UniProtKB-UniRule"/>
</dbReference>
<feature type="coiled-coil region" evidence="6">
    <location>
        <begin position="691"/>
        <end position="732"/>
    </location>
</feature>
<dbReference type="GO" id="GO:0016887">
    <property type="term" value="F:ATP hydrolysis activity"/>
    <property type="evidence" value="ECO:0007669"/>
    <property type="project" value="InterPro"/>
</dbReference>
<dbReference type="GO" id="GO:0005737">
    <property type="term" value="C:cytoplasm"/>
    <property type="evidence" value="ECO:0007669"/>
    <property type="project" value="UniProtKB-SubCell"/>
</dbReference>
<accession>A0A1H8KAL4</accession>
<dbReference type="OrthoDB" id="9808768at2"/>
<feature type="binding site" evidence="6">
    <location>
        <begin position="32"/>
        <end position="39"/>
    </location>
    <ligand>
        <name>ATP</name>
        <dbReference type="ChEBI" id="CHEBI:30616"/>
    </ligand>
</feature>
<feature type="coiled-coil region" evidence="6">
    <location>
        <begin position="300"/>
        <end position="337"/>
    </location>
</feature>
<dbReference type="GO" id="GO:0007059">
    <property type="term" value="P:chromosome segregation"/>
    <property type="evidence" value="ECO:0007669"/>
    <property type="project" value="UniProtKB-UniRule"/>
</dbReference>
<keyword evidence="1 6" id="KW-0963">Cytoplasm</keyword>
<feature type="coiled-coil region" evidence="6">
    <location>
        <begin position="184"/>
        <end position="211"/>
    </location>
</feature>
<dbReference type="InterPro" id="IPR027417">
    <property type="entry name" value="P-loop_NTPase"/>
</dbReference>
<comment type="subcellular location">
    <subcellularLocation>
        <location evidence="6">Cytoplasm</location>
    </subcellularLocation>
</comment>
<dbReference type="RefSeq" id="WP_090315842.1">
    <property type="nucleotide sequence ID" value="NZ_FNOE01000003.1"/>
</dbReference>
<evidence type="ECO:0000256" key="4">
    <source>
        <dbReference type="ARBA" id="ARBA00023054"/>
    </source>
</evidence>
<gene>
    <name evidence="6" type="primary">smc</name>
    <name evidence="8" type="ORF">SAMN05216333_10255</name>
</gene>
<reference evidence="9" key="1">
    <citation type="submission" date="2016-10" db="EMBL/GenBank/DDBJ databases">
        <authorList>
            <person name="Varghese N."/>
            <person name="Submissions S."/>
        </authorList>
    </citation>
    <scope>NUCLEOTIDE SEQUENCE [LARGE SCALE GENOMIC DNA]</scope>
    <source>
        <strain evidence="9">Nm76</strain>
    </source>
</reference>
<proteinExistence type="inferred from homology"/>
<comment type="subunit">
    <text evidence="6">Homodimer.</text>
</comment>
<keyword evidence="3 6" id="KW-0067">ATP-binding</keyword>
<dbReference type="GO" id="GO:0030261">
    <property type="term" value="P:chromosome condensation"/>
    <property type="evidence" value="ECO:0007669"/>
    <property type="project" value="InterPro"/>
</dbReference>
<dbReference type="HAMAP" id="MF_01894">
    <property type="entry name" value="Smc_prok"/>
    <property type="match status" value="1"/>
</dbReference>
<dbReference type="NCBIfam" id="TIGR02168">
    <property type="entry name" value="SMC_prok_B"/>
    <property type="match status" value="1"/>
</dbReference>
<dbReference type="InterPro" id="IPR011890">
    <property type="entry name" value="SMC_prok"/>
</dbReference>
<dbReference type="AlphaFoldDB" id="A0A1H8KAL4"/>
<evidence type="ECO:0000313" key="8">
    <source>
        <dbReference type="EMBL" id="SEN89747.1"/>
    </source>
</evidence>
<protein>
    <recommendedName>
        <fullName evidence="6">Chromosome partition protein Smc</fullName>
    </recommendedName>
</protein>
<dbReference type="InterPro" id="IPR036277">
    <property type="entry name" value="SMC_hinge_sf"/>
</dbReference>
<evidence type="ECO:0000313" key="9">
    <source>
        <dbReference type="Proteomes" id="UP000198814"/>
    </source>
</evidence>
<dbReference type="SUPFAM" id="SSF75553">
    <property type="entry name" value="Smc hinge domain"/>
    <property type="match status" value="1"/>
</dbReference>
<evidence type="ECO:0000256" key="6">
    <source>
        <dbReference type="HAMAP-Rule" id="MF_01894"/>
    </source>
</evidence>
<dbReference type="Proteomes" id="UP000198814">
    <property type="component" value="Unassembled WGS sequence"/>
</dbReference>
<comment type="domain">
    <text evidence="6">Contains large globular domains required for ATP hydrolysis at each terminus and a third globular domain forming a flexible hinge near the middle of the molecule. These domains are separated by coiled-coil structures.</text>
</comment>
<keyword evidence="2 6" id="KW-0547">Nucleotide-binding</keyword>
<sequence length="1179" mass="133514">MRLAHIKLAGFKSFVDPTVVPVSQDLVGIVGPNGCGKSNIIDAVRWVLGESKASALRGDSMQDVIFSGSDNRKAVGRASVEIVFDNHLNKITGQWSSYAEIAIKRVIQRDGNSSYYINNLPVRRRDIADLFLGTGVGGRGYAIIEQGMISRIIEAKPQELRNFLEEAAGISQYRERRHETSTRLAESRKNLTRLEDICQELGTQLQHLEVQAEIAQQYKQLQENLHHSQSLLWVLRRTEAQKQQQRAEQDIQKLETELEIVLANQQQAEKDYEATRAKEHAVNDQLLQAQGQLYTADAEIGRLAQEINHLNSTHDRLLQQTQQVENQLQKNNQLKASKLENLAHWQQEKIKIESAQQDSIQKCHEENDKLPAIEANFHACQEKLNQLRQDLLLVEQTSRLEDNQLVHAAKNIQQLEARHARLLQEQSEFVLIDPGQLTELQQQIDNTENRLEEEQCKHQEIETQLSAITQSKQHIVRGIQELQQTLSQASARHTALQNLQQKLENNQSLTAWLHQRQLDTLPRLWQKISIAPEWESALEAILRERLNSIEIEQLDSILDWIDGVPQGKWTLHEKSGFADDLSSSDMHNHTGQKLLTCITVNQPEIQSVLGHWLKNVYIANDIQEGLSDRNSLGSGELLVTRQGHILTRTSITFYAPDSQLHGVLSRQQELIQIQKEMDQLEPALRMQRDLQAKTEQQFAELNNAIQTVDKNSKQLQQQRHALQLDAVKLSQASERAAHRHNQINAELTEIRQALEHEYALRESATIHLQDNQQKIATLKEQAQQAQLAWETANQQLARQRQNIQQSTRVMQEAAFQAQTCQNKIIEIELNIQSLDEELQHLTQNQANLLSEMDELNVAPLTGRLEAAQTQRKSIEQAALQARQAVEDTISHLRRIEETRMASEQKSHTLREATNQARLKEQAASIAIGQFDELIRDAHVDTEVLLPLSTKKSVTGLHSEIEKLNAEIAALGAVNLAALEELENGRSRESSLLMQLQDLNAAIATLESAIQQIDRETELRLQDTFTQVNTYLREIFPVIFAGGQARLEFCDDKNLDAGLMLTAQPPGKKNSSIQLLSGGEKALTALALIFSLFRLNPAPFCLLDEVDAPLDDSNTSRFCELVKTMAKQTQFLFISHNKITMEMAQRLIGVTMQEQGVSRIVAVDLATAVQMGKREKQPAI</sequence>
<evidence type="ECO:0000259" key="7">
    <source>
        <dbReference type="SMART" id="SM00968"/>
    </source>
</evidence>
<dbReference type="CDD" id="cd03278">
    <property type="entry name" value="ABC_SMC_barmotin"/>
    <property type="match status" value="1"/>
</dbReference>
<dbReference type="PIRSF" id="PIRSF005719">
    <property type="entry name" value="SMC"/>
    <property type="match status" value="1"/>
</dbReference>
<dbReference type="SUPFAM" id="SSF52540">
    <property type="entry name" value="P-loop containing nucleoside triphosphate hydrolases"/>
    <property type="match status" value="2"/>
</dbReference>
<keyword evidence="5 6" id="KW-0238">DNA-binding</keyword>
<comment type="similarity">
    <text evidence="6">Belongs to the SMC family.</text>
</comment>
<dbReference type="PANTHER" id="PTHR43977">
    <property type="entry name" value="STRUCTURAL MAINTENANCE OF CHROMOSOMES PROTEIN 3"/>
    <property type="match status" value="1"/>
</dbReference>
<evidence type="ECO:0000256" key="1">
    <source>
        <dbReference type="ARBA" id="ARBA00022490"/>
    </source>
</evidence>
<dbReference type="InterPro" id="IPR024704">
    <property type="entry name" value="SMC"/>
</dbReference>
<feature type="coiled-coil region" evidence="6">
    <location>
        <begin position="237"/>
        <end position="271"/>
    </location>
</feature>
<organism evidence="8 9">
    <name type="scientific">Nitrosomonas oligotropha</name>
    <dbReference type="NCBI Taxonomy" id="42354"/>
    <lineage>
        <taxon>Bacteria</taxon>
        <taxon>Pseudomonadati</taxon>
        <taxon>Pseudomonadota</taxon>
        <taxon>Betaproteobacteria</taxon>
        <taxon>Nitrosomonadales</taxon>
        <taxon>Nitrosomonadaceae</taxon>
        <taxon>Nitrosomonas</taxon>
    </lineage>
</organism>
<feature type="coiled-coil region" evidence="6">
    <location>
        <begin position="761"/>
        <end position="884"/>
    </location>
</feature>